<evidence type="ECO:0000256" key="1">
    <source>
        <dbReference type="SAM" id="MobiDB-lite"/>
    </source>
</evidence>
<dbReference type="Pfam" id="PF12311">
    <property type="entry name" value="DUF3632"/>
    <property type="match status" value="1"/>
</dbReference>
<dbReference type="EMBL" id="JAGTJS010000025">
    <property type="protein sequence ID" value="KAH7234447.1"/>
    <property type="molecule type" value="Genomic_DNA"/>
</dbReference>
<dbReference type="PANTHER" id="PTHR38797:SF4">
    <property type="entry name" value="NUCLEAR PORE COMPLEX PROTEIN NUP85"/>
    <property type="match status" value="1"/>
</dbReference>
<proteinExistence type="predicted"/>
<keyword evidence="3" id="KW-1185">Reference proteome</keyword>
<feature type="region of interest" description="Disordered" evidence="1">
    <location>
        <begin position="96"/>
        <end position="127"/>
    </location>
</feature>
<protein>
    <submittedName>
        <fullName evidence="2">Uncharacterized protein</fullName>
    </submittedName>
</protein>
<reference evidence="2" key="1">
    <citation type="journal article" date="2021" name="Nat. Commun.">
        <title>Genetic determinants of endophytism in the Arabidopsis root mycobiome.</title>
        <authorList>
            <person name="Mesny F."/>
            <person name="Miyauchi S."/>
            <person name="Thiergart T."/>
            <person name="Pickel B."/>
            <person name="Atanasova L."/>
            <person name="Karlsson M."/>
            <person name="Huettel B."/>
            <person name="Barry K.W."/>
            <person name="Haridas S."/>
            <person name="Chen C."/>
            <person name="Bauer D."/>
            <person name="Andreopoulos W."/>
            <person name="Pangilinan J."/>
            <person name="LaButti K."/>
            <person name="Riley R."/>
            <person name="Lipzen A."/>
            <person name="Clum A."/>
            <person name="Drula E."/>
            <person name="Henrissat B."/>
            <person name="Kohler A."/>
            <person name="Grigoriev I.V."/>
            <person name="Martin F.M."/>
            <person name="Hacquard S."/>
        </authorList>
    </citation>
    <scope>NUCLEOTIDE SEQUENCE</scope>
    <source>
        <strain evidence="2">FSSC 5 MPI-SDFR-AT-0091</strain>
    </source>
</reference>
<gene>
    <name evidence="2" type="ORF">B0J15DRAFT_570832</name>
</gene>
<dbReference type="OrthoDB" id="3350591at2759"/>
<organism evidence="2 3">
    <name type="scientific">Fusarium solani</name>
    <name type="common">Filamentous fungus</name>
    <dbReference type="NCBI Taxonomy" id="169388"/>
    <lineage>
        <taxon>Eukaryota</taxon>
        <taxon>Fungi</taxon>
        <taxon>Dikarya</taxon>
        <taxon>Ascomycota</taxon>
        <taxon>Pezizomycotina</taxon>
        <taxon>Sordariomycetes</taxon>
        <taxon>Hypocreomycetidae</taxon>
        <taxon>Hypocreales</taxon>
        <taxon>Nectriaceae</taxon>
        <taxon>Fusarium</taxon>
        <taxon>Fusarium solani species complex</taxon>
    </lineage>
</organism>
<accession>A0A9P9JQY3</accession>
<dbReference type="InterPro" id="IPR022085">
    <property type="entry name" value="OpdG"/>
</dbReference>
<sequence>MVNHINLKSAIYPDDPESTQRLLDVIQVGLGRPGDVSTKAAALADDIRTLGEARRAMGEASDFIEELCGVAVDVAFHLPPDHPWQDTFVQTMQNVQQTEGDYESDKDEFDEGYEQGSDGDYESDGDDKQLDEVEYLDWKHLPEMGMFMRDCWFDPTTLDDWEPEEVSRWENLNSFAARFKTDTFERWLTFPIWQLRDALEEKLDKGPILNSRLWIATEWILFYGEIIFEDQAAGEQFDRGTSRALEGGSLCKGIAQLSLERLAFWKKRLLEMLDEREALGLSDEMAERVAKSAEMIGEFESRQSQ</sequence>
<dbReference type="AlphaFoldDB" id="A0A9P9JQY3"/>
<dbReference type="InterPro" id="IPR053204">
    <property type="entry name" value="Oxopyrrolidines_Biosynth-assoc"/>
</dbReference>
<evidence type="ECO:0000313" key="2">
    <source>
        <dbReference type="EMBL" id="KAH7234447.1"/>
    </source>
</evidence>
<name>A0A9P9JQY3_FUSSL</name>
<evidence type="ECO:0000313" key="3">
    <source>
        <dbReference type="Proteomes" id="UP000736672"/>
    </source>
</evidence>
<dbReference type="Proteomes" id="UP000736672">
    <property type="component" value="Unassembled WGS sequence"/>
</dbReference>
<comment type="caution">
    <text evidence="2">The sequence shown here is derived from an EMBL/GenBank/DDBJ whole genome shotgun (WGS) entry which is preliminary data.</text>
</comment>
<feature type="compositionally biased region" description="Acidic residues" evidence="1">
    <location>
        <begin position="100"/>
        <end position="125"/>
    </location>
</feature>
<dbReference type="PANTHER" id="PTHR38797">
    <property type="entry name" value="NUCLEAR PORE COMPLEX PROTEIN NUP85-RELATED"/>
    <property type="match status" value="1"/>
</dbReference>